<gene>
    <name evidence="2" type="ORF">ACFSR3_05015</name>
</gene>
<dbReference type="EMBL" id="JBHUMD010000006">
    <property type="protein sequence ID" value="MFD2601408.1"/>
    <property type="molecule type" value="Genomic_DNA"/>
</dbReference>
<keyword evidence="1" id="KW-0472">Membrane</keyword>
<evidence type="ECO:0000256" key="1">
    <source>
        <dbReference type="SAM" id="Phobius"/>
    </source>
</evidence>
<keyword evidence="1" id="KW-1133">Transmembrane helix</keyword>
<comment type="caution">
    <text evidence="2">The sequence shown here is derived from an EMBL/GenBank/DDBJ whole genome shotgun (WGS) entry which is preliminary data.</text>
</comment>
<feature type="transmembrane region" description="Helical" evidence="1">
    <location>
        <begin position="86"/>
        <end position="104"/>
    </location>
</feature>
<name>A0ABW5NS73_9FLAO</name>
<feature type="transmembrane region" description="Helical" evidence="1">
    <location>
        <begin position="63"/>
        <end position="80"/>
    </location>
</feature>
<keyword evidence="3" id="KW-1185">Reference proteome</keyword>
<feature type="transmembrane region" description="Helical" evidence="1">
    <location>
        <begin position="278"/>
        <end position="295"/>
    </location>
</feature>
<dbReference type="RefSeq" id="WP_379819992.1">
    <property type="nucleotide sequence ID" value="NZ_JBHUMD010000006.1"/>
</dbReference>
<feature type="transmembrane region" description="Helical" evidence="1">
    <location>
        <begin position="165"/>
        <end position="183"/>
    </location>
</feature>
<reference evidence="3" key="1">
    <citation type="journal article" date="2019" name="Int. J. Syst. Evol. Microbiol.">
        <title>The Global Catalogue of Microorganisms (GCM) 10K type strain sequencing project: providing services to taxonomists for standard genome sequencing and annotation.</title>
        <authorList>
            <consortium name="The Broad Institute Genomics Platform"/>
            <consortium name="The Broad Institute Genome Sequencing Center for Infectious Disease"/>
            <person name="Wu L."/>
            <person name="Ma J."/>
        </authorList>
    </citation>
    <scope>NUCLEOTIDE SEQUENCE [LARGE SCALE GENOMIC DNA]</scope>
    <source>
        <strain evidence="3">KCTC 42107</strain>
    </source>
</reference>
<feature type="transmembrane region" description="Helical" evidence="1">
    <location>
        <begin position="134"/>
        <end position="156"/>
    </location>
</feature>
<sequence length="337" mass="39025">MSAKKINIDAINIGLMFLALIPAMLLPFELFLFVYAFLGPLHYLTEINWLHKKNYFTTQKYDYMLLLVLIAIISLLVFTHTTYKNYISFFYFFAFAAAFSMVIYNNYIKKILLTLVLLAVGSVFFYFFNDSFKTAFTILLPSLIHVFIFTGAFIILGSLKSKSKLGIVSTVVFVICALITLFASPRTGLTHVDAEVYNMYGIFRPINEVLVRLFSFMQVDNAKIAIWAPAGISERDMEIFFSGTGIKVMRFIAFAYTYHYFNWFSKTSVIQWHNTKRINMILIVLIWIISIVLYAKDYMLGLKWLFVLSLAHVILEFPLNNRSFLEIKQQLTAKFSK</sequence>
<dbReference type="Proteomes" id="UP001597480">
    <property type="component" value="Unassembled WGS sequence"/>
</dbReference>
<feature type="transmembrane region" description="Helical" evidence="1">
    <location>
        <begin position="7"/>
        <end position="26"/>
    </location>
</feature>
<evidence type="ECO:0000313" key="2">
    <source>
        <dbReference type="EMBL" id="MFD2601408.1"/>
    </source>
</evidence>
<accession>A0ABW5NS73</accession>
<proteinExistence type="predicted"/>
<feature type="transmembrane region" description="Helical" evidence="1">
    <location>
        <begin position="239"/>
        <end position="258"/>
    </location>
</feature>
<protein>
    <submittedName>
        <fullName evidence="2">Uncharacterized protein</fullName>
    </submittedName>
</protein>
<organism evidence="2 3">
    <name type="scientific">Flavobacterium suzhouense</name>
    <dbReference type="NCBI Taxonomy" id="1529638"/>
    <lineage>
        <taxon>Bacteria</taxon>
        <taxon>Pseudomonadati</taxon>
        <taxon>Bacteroidota</taxon>
        <taxon>Flavobacteriia</taxon>
        <taxon>Flavobacteriales</taxon>
        <taxon>Flavobacteriaceae</taxon>
        <taxon>Flavobacterium</taxon>
    </lineage>
</organism>
<feature type="transmembrane region" description="Helical" evidence="1">
    <location>
        <begin position="111"/>
        <end position="128"/>
    </location>
</feature>
<keyword evidence="1" id="KW-0812">Transmembrane</keyword>
<evidence type="ECO:0000313" key="3">
    <source>
        <dbReference type="Proteomes" id="UP001597480"/>
    </source>
</evidence>